<accession>A0A4P9ZU80</accession>
<dbReference type="CDD" id="cd07389">
    <property type="entry name" value="MPP_PhoD"/>
    <property type="match status" value="1"/>
</dbReference>
<dbReference type="PANTHER" id="PTHR46689">
    <property type="entry name" value="MEMBRANE PROTEIN, PUTATIVE-RELATED"/>
    <property type="match status" value="1"/>
</dbReference>
<dbReference type="Pfam" id="PF19050">
    <property type="entry name" value="PhoD_2"/>
    <property type="match status" value="2"/>
</dbReference>
<protein>
    <recommendedName>
        <fullName evidence="1">PhoD-like phosphatase domain-containing protein</fullName>
    </recommendedName>
</protein>
<dbReference type="Gene3D" id="3.60.21.70">
    <property type="entry name" value="PhoD-like phosphatase"/>
    <property type="match status" value="1"/>
</dbReference>
<proteinExistence type="predicted"/>
<sequence>MDQGVCVATIPGELIDRLDNNGFWRFPFRLQLTENERPIFYNINQGRKYKFTLPSADLPWRWMFYSCNGFSESIKDPQGEFNGANPLWDDFLAKHERMPYHVMIGGGDQLYCDSVWKLPELKPFLDTKDKKKRKVVSFTPEMKYAVERFYFNHYTYVFLYESSFRHAAGSIPYAMMIDDHDIFDGYGSYPDYLQQSHVFLGIGSIALRFYLLFQQHSTPQLAASHQLFGSSSFSWLKHMGSSTAILGLDARWERSLEQVVSSATYELVFNKLRDHLSSQCTHLVVVLGVPIAYPRMGTAETALSALSTTAVGSLLVKTGAFSAQLNEFGEPELLDDLNDHWTAKIHDVERNDFVTRLQEFARTRSIRVTFLSGDVHCCAVGKFYSRVRKGVQIPHKQDHRLMYQVVSSAIVNAPPPLALLRTLHVTSGLNTFDKFTEEKMLELFERDVDNKDLINRKLLGRRNYCTVSEDGSTGDLIFVINAETLDHRSSVPYQLNVPTLVAGSNFA</sequence>
<dbReference type="STRING" id="215637.A0A4P9ZU80"/>
<evidence type="ECO:0000313" key="2">
    <source>
        <dbReference type="EMBL" id="RKP36140.1"/>
    </source>
</evidence>
<evidence type="ECO:0000313" key="3">
    <source>
        <dbReference type="Proteomes" id="UP000268162"/>
    </source>
</evidence>
<dbReference type="EMBL" id="ML002712">
    <property type="protein sequence ID" value="RKP36140.1"/>
    <property type="molecule type" value="Genomic_DNA"/>
</dbReference>
<dbReference type="PANTHER" id="PTHR46689:SF1">
    <property type="entry name" value="PHOD-LIKE PHOSPHATASE DOMAIN-CONTAINING PROTEIN"/>
    <property type="match status" value="1"/>
</dbReference>
<feature type="domain" description="PhoD-like phosphatase" evidence="1">
    <location>
        <begin position="315"/>
        <end position="467"/>
    </location>
</feature>
<evidence type="ECO:0000259" key="1">
    <source>
        <dbReference type="Pfam" id="PF19050"/>
    </source>
</evidence>
<name>A0A4P9ZU80_9FUNG</name>
<dbReference type="InterPro" id="IPR038607">
    <property type="entry name" value="PhoD-like_sf"/>
</dbReference>
<dbReference type="AlphaFoldDB" id="A0A4P9ZU80"/>
<organism evidence="2 3">
    <name type="scientific">Dimargaris cristalligena</name>
    <dbReference type="NCBI Taxonomy" id="215637"/>
    <lineage>
        <taxon>Eukaryota</taxon>
        <taxon>Fungi</taxon>
        <taxon>Fungi incertae sedis</taxon>
        <taxon>Zoopagomycota</taxon>
        <taxon>Kickxellomycotina</taxon>
        <taxon>Dimargaritomycetes</taxon>
        <taxon>Dimargaritales</taxon>
        <taxon>Dimargaritaceae</taxon>
        <taxon>Dimargaris</taxon>
    </lineage>
</organism>
<feature type="domain" description="PhoD-like phosphatase" evidence="1">
    <location>
        <begin position="49"/>
        <end position="309"/>
    </location>
</feature>
<gene>
    <name evidence="2" type="ORF">BJ085DRAFT_24061</name>
</gene>
<dbReference type="InterPro" id="IPR043904">
    <property type="entry name" value="PhoD_2-like"/>
</dbReference>
<dbReference type="GO" id="GO:0016020">
    <property type="term" value="C:membrane"/>
    <property type="evidence" value="ECO:0007669"/>
    <property type="project" value="TreeGrafter"/>
</dbReference>
<dbReference type="SUPFAM" id="SSF56300">
    <property type="entry name" value="Metallo-dependent phosphatases"/>
    <property type="match status" value="1"/>
</dbReference>
<dbReference type="Proteomes" id="UP000268162">
    <property type="component" value="Unassembled WGS sequence"/>
</dbReference>
<dbReference type="InterPro" id="IPR029052">
    <property type="entry name" value="Metallo-depent_PP-like"/>
</dbReference>
<keyword evidence="3" id="KW-1185">Reference proteome</keyword>
<reference evidence="3" key="1">
    <citation type="journal article" date="2018" name="Nat. Microbiol.">
        <title>Leveraging single-cell genomics to expand the fungal tree of life.</title>
        <authorList>
            <person name="Ahrendt S.R."/>
            <person name="Quandt C.A."/>
            <person name="Ciobanu D."/>
            <person name="Clum A."/>
            <person name="Salamov A."/>
            <person name="Andreopoulos B."/>
            <person name="Cheng J.F."/>
            <person name="Woyke T."/>
            <person name="Pelin A."/>
            <person name="Henrissat B."/>
            <person name="Reynolds N.K."/>
            <person name="Benny G.L."/>
            <person name="Smith M.E."/>
            <person name="James T.Y."/>
            <person name="Grigoriev I.V."/>
        </authorList>
    </citation>
    <scope>NUCLEOTIDE SEQUENCE [LARGE SCALE GENOMIC DNA]</scope>
    <source>
        <strain evidence="3">RSA 468</strain>
    </source>
</reference>
<dbReference type="InterPro" id="IPR018946">
    <property type="entry name" value="PhoD-like_MPP"/>
</dbReference>